<evidence type="ECO:0000313" key="2">
    <source>
        <dbReference type="Proteomes" id="UP001304298"/>
    </source>
</evidence>
<comment type="caution">
    <text evidence="1">The sequence shown here is derived from an EMBL/GenBank/DDBJ whole genome shotgun (WGS) entry which is preliminary data.</text>
</comment>
<gene>
    <name evidence="1" type="ORF">VA596_05400</name>
</gene>
<protein>
    <submittedName>
        <fullName evidence="1">Uncharacterized protein</fullName>
    </submittedName>
</protein>
<keyword evidence="2" id="KW-1185">Reference proteome</keyword>
<sequence>MGQPPGFRCWAPNLDHILIGGASPNATVHIELGKPRQGEQKIGDVLAQFVKKTLPVDIIPQRQANLGVKPF</sequence>
<dbReference type="EMBL" id="JAYFSI010000001">
    <property type="protein sequence ID" value="MEA5358962.1"/>
    <property type="molecule type" value="Genomic_DNA"/>
</dbReference>
<dbReference type="Proteomes" id="UP001304298">
    <property type="component" value="Unassembled WGS sequence"/>
</dbReference>
<proteinExistence type="predicted"/>
<accession>A0ABU5QYF5</accession>
<reference evidence="1 2" key="1">
    <citation type="submission" date="2023-12" db="EMBL/GenBank/DDBJ databases">
        <title>Amycolatopsis sp. V23-08.</title>
        <authorList>
            <person name="Somphong A."/>
        </authorList>
    </citation>
    <scope>NUCLEOTIDE SEQUENCE [LARGE SCALE GENOMIC DNA]</scope>
    <source>
        <strain evidence="1 2">V23-08</strain>
    </source>
</reference>
<name>A0ABU5QYF5_9PSEU</name>
<organism evidence="1 2">
    <name type="scientific">Amycolatopsis heterodermiae</name>
    <dbReference type="NCBI Taxonomy" id="3110235"/>
    <lineage>
        <taxon>Bacteria</taxon>
        <taxon>Bacillati</taxon>
        <taxon>Actinomycetota</taxon>
        <taxon>Actinomycetes</taxon>
        <taxon>Pseudonocardiales</taxon>
        <taxon>Pseudonocardiaceae</taxon>
        <taxon>Amycolatopsis</taxon>
    </lineage>
</organism>
<evidence type="ECO:0000313" key="1">
    <source>
        <dbReference type="EMBL" id="MEA5358962.1"/>
    </source>
</evidence>